<evidence type="ECO:0000313" key="3">
    <source>
        <dbReference type="EMBL" id="CAD6203140.1"/>
    </source>
</evidence>
<dbReference type="EMBL" id="CAJGYO010000001">
    <property type="protein sequence ID" value="CAD6203140.1"/>
    <property type="molecule type" value="Genomic_DNA"/>
</dbReference>
<sequence length="132" mass="14411">MCQLEAASWASMNNGMEEGLGDPSEVPPIEFPQELQMEIHWQPVQATTNVPVTARRREDQMVPTMTASLNRAETEVSADLGNGEDSRAEVPSQAHFGPRAEREEMIQNTEDNAFATNGVHQPAQHLSAASAP</sequence>
<keyword evidence="4" id="KW-1185">Reference proteome</keyword>
<reference evidence="3" key="1">
    <citation type="submission" date="2020-10" db="EMBL/GenBank/DDBJ databases">
        <authorList>
            <person name="Han B."/>
            <person name="Lu T."/>
            <person name="Zhao Q."/>
            <person name="Huang X."/>
            <person name="Zhao Y."/>
        </authorList>
    </citation>
    <scope>NUCLEOTIDE SEQUENCE</scope>
</reference>
<accession>A0A811MDF4</accession>
<dbReference type="Proteomes" id="UP000604825">
    <property type="component" value="Unassembled WGS sequence"/>
</dbReference>
<dbReference type="InterPro" id="IPR020978">
    <property type="entry name" value="Cryptochrome_C"/>
</dbReference>
<gene>
    <name evidence="3" type="ORF">NCGR_LOCUS1353</name>
</gene>
<evidence type="ECO:0000259" key="2">
    <source>
        <dbReference type="Pfam" id="PF12546"/>
    </source>
</evidence>
<evidence type="ECO:0000313" key="4">
    <source>
        <dbReference type="Proteomes" id="UP000604825"/>
    </source>
</evidence>
<name>A0A811MDF4_9POAL</name>
<feature type="domain" description="Cryptochrome C-terminal" evidence="2">
    <location>
        <begin position="27"/>
        <end position="126"/>
    </location>
</feature>
<dbReference type="OrthoDB" id="1722871at2759"/>
<evidence type="ECO:0000256" key="1">
    <source>
        <dbReference type="SAM" id="MobiDB-lite"/>
    </source>
</evidence>
<protein>
    <recommendedName>
        <fullName evidence="2">Cryptochrome C-terminal domain-containing protein</fullName>
    </recommendedName>
</protein>
<feature type="compositionally biased region" description="Polar residues" evidence="1">
    <location>
        <begin position="106"/>
        <end position="119"/>
    </location>
</feature>
<organism evidence="3 4">
    <name type="scientific">Miscanthus lutarioriparius</name>
    <dbReference type="NCBI Taxonomy" id="422564"/>
    <lineage>
        <taxon>Eukaryota</taxon>
        <taxon>Viridiplantae</taxon>
        <taxon>Streptophyta</taxon>
        <taxon>Embryophyta</taxon>
        <taxon>Tracheophyta</taxon>
        <taxon>Spermatophyta</taxon>
        <taxon>Magnoliopsida</taxon>
        <taxon>Liliopsida</taxon>
        <taxon>Poales</taxon>
        <taxon>Poaceae</taxon>
        <taxon>PACMAD clade</taxon>
        <taxon>Panicoideae</taxon>
        <taxon>Andropogonodae</taxon>
        <taxon>Andropogoneae</taxon>
        <taxon>Saccharinae</taxon>
        <taxon>Miscanthus</taxon>
    </lineage>
</organism>
<dbReference type="AlphaFoldDB" id="A0A811MDF4"/>
<feature type="region of interest" description="Disordered" evidence="1">
    <location>
        <begin position="65"/>
        <end position="132"/>
    </location>
</feature>
<dbReference type="Pfam" id="PF12546">
    <property type="entry name" value="Cryptochrome_C"/>
    <property type="match status" value="1"/>
</dbReference>
<comment type="caution">
    <text evidence="3">The sequence shown here is derived from an EMBL/GenBank/DDBJ whole genome shotgun (WGS) entry which is preliminary data.</text>
</comment>
<proteinExistence type="predicted"/>